<dbReference type="Gene3D" id="3.40.630.30">
    <property type="match status" value="1"/>
</dbReference>
<keyword evidence="2 4" id="KW-0012">Acyltransferase</keyword>
<evidence type="ECO:0000313" key="5">
    <source>
        <dbReference type="Proteomes" id="UP001596162"/>
    </source>
</evidence>
<dbReference type="InterPro" id="IPR000182">
    <property type="entry name" value="GNAT_dom"/>
</dbReference>
<dbReference type="EMBL" id="JBHSLA010000001">
    <property type="protein sequence ID" value="MFC5194484.1"/>
    <property type="molecule type" value="Genomic_DNA"/>
</dbReference>
<dbReference type="Proteomes" id="UP001596162">
    <property type="component" value="Unassembled WGS sequence"/>
</dbReference>
<evidence type="ECO:0000256" key="2">
    <source>
        <dbReference type="ARBA" id="ARBA00023315"/>
    </source>
</evidence>
<accession>A0ABW0C2N2</accession>
<dbReference type="PANTHER" id="PTHR43072">
    <property type="entry name" value="N-ACETYLTRANSFERASE"/>
    <property type="match status" value="1"/>
</dbReference>
<gene>
    <name evidence="4" type="ORF">ACFPH8_03990</name>
</gene>
<dbReference type="SUPFAM" id="SSF55729">
    <property type="entry name" value="Acyl-CoA N-acyltransferases (Nat)"/>
    <property type="match status" value="1"/>
</dbReference>
<comment type="caution">
    <text evidence="4">The sequence shown here is derived from an EMBL/GenBank/DDBJ whole genome shotgun (WGS) entry which is preliminary data.</text>
</comment>
<dbReference type="PROSITE" id="PS51186">
    <property type="entry name" value="GNAT"/>
    <property type="match status" value="1"/>
</dbReference>
<evidence type="ECO:0000259" key="3">
    <source>
        <dbReference type="PROSITE" id="PS51186"/>
    </source>
</evidence>
<keyword evidence="1 4" id="KW-0808">Transferase</keyword>
<dbReference type="InterPro" id="IPR016181">
    <property type="entry name" value="Acyl_CoA_acyltransferase"/>
</dbReference>
<protein>
    <submittedName>
        <fullName evidence="4">GNAT family N-acetyltransferase</fullName>
        <ecNumber evidence="4">2.3.-.-</ecNumber>
    </submittedName>
</protein>
<organism evidence="4 5">
    <name type="scientific">Bizionia hallyeonensis</name>
    <dbReference type="NCBI Taxonomy" id="1123757"/>
    <lineage>
        <taxon>Bacteria</taxon>
        <taxon>Pseudomonadati</taxon>
        <taxon>Bacteroidota</taxon>
        <taxon>Flavobacteriia</taxon>
        <taxon>Flavobacteriales</taxon>
        <taxon>Flavobacteriaceae</taxon>
        <taxon>Bizionia</taxon>
    </lineage>
</organism>
<sequence>MITIQRAQLQDLESIIAIEQHVFDTDSYPAFVIRQLFDISGHYFLVAKEDNSVLGYVLGGLNTENMQGWVLSLGVHQDGRGKGLGKQLTEQLVEVLKTANAKEIALTVYPDNEAAIKIYKHLGFEGDVVLDNYFLDNEDRIIMTLKTNQ</sequence>
<proteinExistence type="predicted"/>
<reference evidence="5" key="1">
    <citation type="journal article" date="2019" name="Int. J. Syst. Evol. Microbiol.">
        <title>The Global Catalogue of Microorganisms (GCM) 10K type strain sequencing project: providing services to taxonomists for standard genome sequencing and annotation.</title>
        <authorList>
            <consortium name="The Broad Institute Genomics Platform"/>
            <consortium name="The Broad Institute Genome Sequencing Center for Infectious Disease"/>
            <person name="Wu L."/>
            <person name="Ma J."/>
        </authorList>
    </citation>
    <scope>NUCLEOTIDE SEQUENCE [LARGE SCALE GENOMIC DNA]</scope>
    <source>
        <strain evidence="5">JCM 17978</strain>
    </source>
</reference>
<dbReference type="RefSeq" id="WP_376858650.1">
    <property type="nucleotide sequence ID" value="NZ_JBHSLA010000001.1"/>
</dbReference>
<dbReference type="PANTHER" id="PTHR43072:SF51">
    <property type="entry name" value="ABC SUPERFAMILY TRANSPORT PROTEIN"/>
    <property type="match status" value="1"/>
</dbReference>
<dbReference type="Pfam" id="PF00583">
    <property type="entry name" value="Acetyltransf_1"/>
    <property type="match status" value="1"/>
</dbReference>
<keyword evidence="5" id="KW-1185">Reference proteome</keyword>
<evidence type="ECO:0000256" key="1">
    <source>
        <dbReference type="ARBA" id="ARBA00022679"/>
    </source>
</evidence>
<dbReference type="PIRSF" id="PIRSF037663">
    <property type="entry name" value="Acetyltransf_GNAT_prd"/>
    <property type="match status" value="1"/>
</dbReference>
<dbReference type="EC" id="2.3.-.-" evidence="4"/>
<feature type="domain" description="N-acetyltransferase" evidence="3">
    <location>
        <begin position="2"/>
        <end position="148"/>
    </location>
</feature>
<name>A0ABW0C2N2_9FLAO</name>
<evidence type="ECO:0000313" key="4">
    <source>
        <dbReference type="EMBL" id="MFC5194484.1"/>
    </source>
</evidence>
<dbReference type="CDD" id="cd04301">
    <property type="entry name" value="NAT_SF"/>
    <property type="match status" value="1"/>
</dbReference>
<dbReference type="InterPro" id="IPR017255">
    <property type="entry name" value="AcTrfase_GNAT_prd"/>
</dbReference>
<dbReference type="GO" id="GO:0016746">
    <property type="term" value="F:acyltransferase activity"/>
    <property type="evidence" value="ECO:0007669"/>
    <property type="project" value="UniProtKB-KW"/>
</dbReference>